<reference evidence="2 3" key="1">
    <citation type="submission" date="2019-04" db="EMBL/GenBank/DDBJ databases">
        <title>Fungal friends and foes A comparative genomics study of 23 Aspergillus species from section Flavi.</title>
        <authorList>
            <consortium name="DOE Joint Genome Institute"/>
            <person name="Kjaerbolling I."/>
            <person name="Vesth T.C."/>
            <person name="Frisvad J.C."/>
            <person name="Nybo J.L."/>
            <person name="Theobald S."/>
            <person name="Kildgaard S."/>
            <person name="Petersen T.I."/>
            <person name="Kuo A."/>
            <person name="Sato A."/>
            <person name="Lyhne E.K."/>
            <person name="Kogle M.E."/>
            <person name="Wiebenga A."/>
            <person name="Kun R.S."/>
            <person name="Lubbers R.J."/>
            <person name="Makela M.R."/>
            <person name="Barry K."/>
            <person name="Chovatia M."/>
            <person name="Clum A."/>
            <person name="Daum C."/>
            <person name="Haridas S."/>
            <person name="He G."/>
            <person name="LaButti K."/>
            <person name="Lipzen A."/>
            <person name="Mondo S."/>
            <person name="Pangilinan J."/>
            <person name="Riley R."/>
            <person name="Salamov A."/>
            <person name="Simmons B.A."/>
            <person name="Magnuson J.K."/>
            <person name="Henrissat B."/>
            <person name="Mortensen U.H."/>
            <person name="Larsen T.O."/>
            <person name="De vries R.P."/>
            <person name="Grigoriev I.V."/>
            <person name="Machida M."/>
            <person name="Baker S.E."/>
            <person name="Andersen M.R."/>
        </authorList>
    </citation>
    <scope>NUCLEOTIDE SEQUENCE [LARGE SCALE GENOMIC DNA]</scope>
    <source>
        <strain evidence="2 3">CBS 126849</strain>
    </source>
</reference>
<sequence>MVLVVQGSEWRDGEKIIGRKGKRKGKIFLDEGLKEEEEEEKKKKTASLLTTRGALLSLFFFFLFSFSRL</sequence>
<accession>A0A5N6EJK8</accession>
<proteinExistence type="predicted"/>
<keyword evidence="1" id="KW-0472">Membrane</keyword>
<keyword evidence="1" id="KW-1133">Transmembrane helix</keyword>
<organism evidence="2 3">
    <name type="scientific">Aspergillus novoparasiticus</name>
    <dbReference type="NCBI Taxonomy" id="986946"/>
    <lineage>
        <taxon>Eukaryota</taxon>
        <taxon>Fungi</taxon>
        <taxon>Dikarya</taxon>
        <taxon>Ascomycota</taxon>
        <taxon>Pezizomycotina</taxon>
        <taxon>Eurotiomycetes</taxon>
        <taxon>Eurotiomycetidae</taxon>
        <taxon>Eurotiales</taxon>
        <taxon>Aspergillaceae</taxon>
        <taxon>Aspergillus</taxon>
        <taxon>Aspergillus subgen. Circumdati</taxon>
    </lineage>
</organism>
<dbReference type="EMBL" id="ML733467">
    <property type="protein sequence ID" value="KAB8217225.1"/>
    <property type="molecule type" value="Genomic_DNA"/>
</dbReference>
<keyword evidence="3" id="KW-1185">Reference proteome</keyword>
<dbReference type="Proteomes" id="UP000326799">
    <property type="component" value="Unassembled WGS sequence"/>
</dbReference>
<evidence type="ECO:0000256" key="1">
    <source>
        <dbReference type="SAM" id="Phobius"/>
    </source>
</evidence>
<keyword evidence="1" id="KW-0812">Transmembrane</keyword>
<protein>
    <recommendedName>
        <fullName evidence="4">Transmembrane protein</fullName>
    </recommendedName>
</protein>
<dbReference type="AlphaFoldDB" id="A0A5N6EJK8"/>
<name>A0A5N6EJK8_9EURO</name>
<evidence type="ECO:0000313" key="3">
    <source>
        <dbReference type="Proteomes" id="UP000326799"/>
    </source>
</evidence>
<gene>
    <name evidence="2" type="ORF">BDV33DRAFT_141971</name>
</gene>
<feature type="transmembrane region" description="Helical" evidence="1">
    <location>
        <begin position="49"/>
        <end position="67"/>
    </location>
</feature>
<evidence type="ECO:0000313" key="2">
    <source>
        <dbReference type="EMBL" id="KAB8217225.1"/>
    </source>
</evidence>
<evidence type="ECO:0008006" key="4">
    <source>
        <dbReference type="Google" id="ProtNLM"/>
    </source>
</evidence>